<evidence type="ECO:0000313" key="2">
    <source>
        <dbReference type="Proteomes" id="UP000006729"/>
    </source>
</evidence>
<proteinExistence type="predicted"/>
<organism evidence="1 2">
    <name type="scientific">Populus trichocarpa</name>
    <name type="common">Western balsam poplar</name>
    <name type="synonym">Populus balsamifera subsp. trichocarpa</name>
    <dbReference type="NCBI Taxonomy" id="3694"/>
    <lineage>
        <taxon>Eukaryota</taxon>
        <taxon>Viridiplantae</taxon>
        <taxon>Streptophyta</taxon>
        <taxon>Embryophyta</taxon>
        <taxon>Tracheophyta</taxon>
        <taxon>Spermatophyta</taxon>
        <taxon>Magnoliopsida</taxon>
        <taxon>eudicotyledons</taxon>
        <taxon>Gunneridae</taxon>
        <taxon>Pentapetalae</taxon>
        <taxon>rosids</taxon>
        <taxon>fabids</taxon>
        <taxon>Malpighiales</taxon>
        <taxon>Salicaceae</taxon>
        <taxon>Saliceae</taxon>
        <taxon>Populus</taxon>
    </lineage>
</organism>
<dbReference type="Proteomes" id="UP000006729">
    <property type="component" value="Chromosome 18"/>
</dbReference>
<dbReference type="AlphaFoldDB" id="U5FKI3"/>
<keyword evidence="2" id="KW-1185">Reference proteome</keyword>
<dbReference type="HOGENOM" id="CLU_2626570_0_0_1"/>
<name>U5FKI3_POPTR</name>
<protein>
    <submittedName>
        <fullName evidence="1">Uncharacterized protein</fullName>
    </submittedName>
</protein>
<sequence>MPISKINYYFFDVFLNEKHIALESQSTAQDSHSQTISNTITKCFGEIPTLKDYLQPPPKNPILIGPILRTQHCTSIGL</sequence>
<dbReference type="EMBL" id="CM009307">
    <property type="protein sequence ID" value="PNS93545.1"/>
    <property type="molecule type" value="Genomic_DNA"/>
</dbReference>
<gene>
    <name evidence="1" type="ORF">POPTR_018G093200</name>
</gene>
<evidence type="ECO:0000313" key="1">
    <source>
        <dbReference type="EMBL" id="PNS93545.1"/>
    </source>
</evidence>
<reference evidence="1 2" key="1">
    <citation type="journal article" date="2006" name="Science">
        <title>The genome of black cottonwood, Populus trichocarpa (Torr. &amp; Gray).</title>
        <authorList>
            <person name="Tuskan G.A."/>
            <person name="Difazio S."/>
            <person name="Jansson S."/>
            <person name="Bohlmann J."/>
            <person name="Grigoriev I."/>
            <person name="Hellsten U."/>
            <person name="Putnam N."/>
            <person name="Ralph S."/>
            <person name="Rombauts S."/>
            <person name="Salamov A."/>
            <person name="Schein J."/>
            <person name="Sterck L."/>
            <person name="Aerts A."/>
            <person name="Bhalerao R.R."/>
            <person name="Bhalerao R.P."/>
            <person name="Blaudez D."/>
            <person name="Boerjan W."/>
            <person name="Brun A."/>
            <person name="Brunner A."/>
            <person name="Busov V."/>
            <person name="Campbell M."/>
            <person name="Carlson J."/>
            <person name="Chalot M."/>
            <person name="Chapman J."/>
            <person name="Chen G.L."/>
            <person name="Cooper D."/>
            <person name="Coutinho P.M."/>
            <person name="Couturier J."/>
            <person name="Covert S."/>
            <person name="Cronk Q."/>
            <person name="Cunningham R."/>
            <person name="Davis J."/>
            <person name="Degroeve S."/>
            <person name="Dejardin A."/>
            <person name="Depamphilis C."/>
            <person name="Detter J."/>
            <person name="Dirks B."/>
            <person name="Dubchak I."/>
            <person name="Duplessis S."/>
            <person name="Ehlting J."/>
            <person name="Ellis B."/>
            <person name="Gendler K."/>
            <person name="Goodstein D."/>
            <person name="Gribskov M."/>
            <person name="Grimwood J."/>
            <person name="Groover A."/>
            <person name="Gunter L."/>
            <person name="Hamberger B."/>
            <person name="Heinze B."/>
            <person name="Helariutta Y."/>
            <person name="Henrissat B."/>
            <person name="Holligan D."/>
            <person name="Holt R."/>
            <person name="Huang W."/>
            <person name="Islam-Faridi N."/>
            <person name="Jones S."/>
            <person name="Jones-Rhoades M."/>
            <person name="Jorgensen R."/>
            <person name="Joshi C."/>
            <person name="Kangasjarvi J."/>
            <person name="Karlsson J."/>
            <person name="Kelleher C."/>
            <person name="Kirkpatrick R."/>
            <person name="Kirst M."/>
            <person name="Kohler A."/>
            <person name="Kalluri U."/>
            <person name="Larimer F."/>
            <person name="Leebens-Mack J."/>
            <person name="Leple J.C."/>
            <person name="Locascio P."/>
            <person name="Lou Y."/>
            <person name="Lucas S."/>
            <person name="Martin F."/>
            <person name="Montanini B."/>
            <person name="Napoli C."/>
            <person name="Nelson D.R."/>
            <person name="Nelson C."/>
            <person name="Nieminen K."/>
            <person name="Nilsson O."/>
            <person name="Pereda V."/>
            <person name="Peter G."/>
            <person name="Philippe R."/>
            <person name="Pilate G."/>
            <person name="Poliakov A."/>
            <person name="Razumovskaya J."/>
            <person name="Richardson P."/>
            <person name="Rinaldi C."/>
            <person name="Ritland K."/>
            <person name="Rouze P."/>
            <person name="Ryaboy D."/>
            <person name="Schmutz J."/>
            <person name="Schrader J."/>
            <person name="Segerman B."/>
            <person name="Shin H."/>
            <person name="Siddiqui A."/>
            <person name="Sterky F."/>
            <person name="Terry A."/>
            <person name="Tsai C.J."/>
            <person name="Uberbacher E."/>
            <person name="Unneberg P."/>
            <person name="Vahala J."/>
            <person name="Wall K."/>
            <person name="Wessler S."/>
            <person name="Yang G."/>
            <person name="Yin T."/>
            <person name="Douglas C."/>
            <person name="Marra M."/>
            <person name="Sandberg G."/>
            <person name="Van de Peer Y."/>
            <person name="Rokhsar D."/>
        </authorList>
    </citation>
    <scope>NUCLEOTIDE SEQUENCE [LARGE SCALE GENOMIC DNA]</scope>
    <source>
        <strain evidence="2">cv. Nisqually</strain>
    </source>
</reference>
<accession>U5FKI3</accession>
<dbReference type="InParanoid" id="U5FKI3"/>